<evidence type="ECO:0000256" key="6">
    <source>
        <dbReference type="SAM" id="Phobius"/>
    </source>
</evidence>
<name>A0A6L6QLX0_9BURK</name>
<dbReference type="InterPro" id="IPR022458">
    <property type="entry name" value="Conjugative_coupling_TraG/TraD"/>
</dbReference>
<feature type="domain" description="TraD/TraG TraM recognition site" evidence="7">
    <location>
        <begin position="473"/>
        <end position="598"/>
    </location>
</feature>
<keyword evidence="5 6" id="KW-0472">Membrane</keyword>
<dbReference type="AlphaFoldDB" id="A0A6L6QLX0"/>
<dbReference type="GO" id="GO:0005886">
    <property type="term" value="C:plasma membrane"/>
    <property type="evidence" value="ECO:0007669"/>
    <property type="project" value="UniProtKB-SubCell"/>
</dbReference>
<comment type="caution">
    <text evidence="8">The sequence shown here is derived from an EMBL/GenBank/DDBJ whole genome shotgun (WGS) entry which is preliminary data.</text>
</comment>
<evidence type="ECO:0000256" key="4">
    <source>
        <dbReference type="ARBA" id="ARBA00022989"/>
    </source>
</evidence>
<accession>A0A6L6QLX0</accession>
<comment type="subcellular location">
    <subcellularLocation>
        <location evidence="1">Cell membrane</location>
        <topology evidence="1">Multi-pass membrane protein</topology>
    </subcellularLocation>
</comment>
<dbReference type="InterPro" id="IPR051539">
    <property type="entry name" value="T4SS-coupling_protein"/>
</dbReference>
<dbReference type="SUPFAM" id="SSF52540">
    <property type="entry name" value="P-loop containing nucleoside triphosphate hydrolases"/>
    <property type="match status" value="1"/>
</dbReference>
<dbReference type="Pfam" id="PF12696">
    <property type="entry name" value="TraG-D_C"/>
    <property type="match status" value="1"/>
</dbReference>
<dbReference type="CDD" id="cd01127">
    <property type="entry name" value="TrwB_TraG_TraD_VirD4"/>
    <property type="match status" value="2"/>
</dbReference>
<evidence type="ECO:0000259" key="7">
    <source>
        <dbReference type="Pfam" id="PF12696"/>
    </source>
</evidence>
<organism evidence="8 9">
    <name type="scientific">Massilia eburnea</name>
    <dbReference type="NCBI Taxonomy" id="1776165"/>
    <lineage>
        <taxon>Bacteria</taxon>
        <taxon>Pseudomonadati</taxon>
        <taxon>Pseudomonadota</taxon>
        <taxon>Betaproteobacteria</taxon>
        <taxon>Burkholderiales</taxon>
        <taxon>Oxalobacteraceae</taxon>
        <taxon>Telluria group</taxon>
        <taxon>Massilia</taxon>
    </lineage>
</organism>
<evidence type="ECO:0000256" key="3">
    <source>
        <dbReference type="ARBA" id="ARBA00022692"/>
    </source>
</evidence>
<evidence type="ECO:0000256" key="2">
    <source>
        <dbReference type="ARBA" id="ARBA00022475"/>
    </source>
</evidence>
<dbReference type="EMBL" id="WNKX01000022">
    <property type="protein sequence ID" value="MTW13408.1"/>
    <property type="molecule type" value="Genomic_DNA"/>
</dbReference>
<gene>
    <name evidence="8" type="primary">traD</name>
    <name evidence="8" type="ORF">GM658_22630</name>
</gene>
<dbReference type="InterPro" id="IPR027417">
    <property type="entry name" value="P-loop_NTPase"/>
</dbReference>
<dbReference type="RefSeq" id="WP_155456332.1">
    <property type="nucleotide sequence ID" value="NZ_WNKX01000022.1"/>
</dbReference>
<protein>
    <submittedName>
        <fullName evidence="8">Conjugative transfer system coupling protein TraD</fullName>
    </submittedName>
</protein>
<proteinExistence type="predicted"/>
<keyword evidence="9" id="KW-1185">Reference proteome</keyword>
<keyword evidence="3 6" id="KW-0812">Transmembrane</keyword>
<dbReference type="PANTHER" id="PTHR37937">
    <property type="entry name" value="CONJUGATIVE TRANSFER: DNA TRANSPORT"/>
    <property type="match status" value="1"/>
</dbReference>
<dbReference type="Gene3D" id="3.40.50.300">
    <property type="entry name" value="P-loop containing nucleotide triphosphate hydrolases"/>
    <property type="match status" value="2"/>
</dbReference>
<reference evidence="8 9" key="1">
    <citation type="submission" date="2019-11" db="EMBL/GenBank/DDBJ databases">
        <title>Type strains purchased from KCTC, JCM and DSMZ.</title>
        <authorList>
            <person name="Lu H."/>
        </authorList>
    </citation>
    <scope>NUCLEOTIDE SEQUENCE [LARGE SCALE GENOMIC DNA]</scope>
    <source>
        <strain evidence="8 9">JCM 31587</strain>
    </source>
</reference>
<evidence type="ECO:0000313" key="8">
    <source>
        <dbReference type="EMBL" id="MTW13408.1"/>
    </source>
</evidence>
<dbReference type="Proteomes" id="UP000472320">
    <property type="component" value="Unassembled WGS sequence"/>
</dbReference>
<keyword evidence="2" id="KW-1003">Cell membrane</keyword>
<dbReference type="OrthoDB" id="7817736at2"/>
<evidence type="ECO:0000256" key="5">
    <source>
        <dbReference type="ARBA" id="ARBA00023136"/>
    </source>
</evidence>
<feature type="transmembrane region" description="Helical" evidence="6">
    <location>
        <begin position="37"/>
        <end position="54"/>
    </location>
</feature>
<dbReference type="PANTHER" id="PTHR37937:SF1">
    <property type="entry name" value="CONJUGATIVE TRANSFER: DNA TRANSPORT"/>
    <property type="match status" value="1"/>
</dbReference>
<dbReference type="NCBIfam" id="TIGR03743">
    <property type="entry name" value="SXT_TraD"/>
    <property type="match status" value="1"/>
</dbReference>
<keyword evidence="4 6" id="KW-1133">Transmembrane helix</keyword>
<evidence type="ECO:0000256" key="1">
    <source>
        <dbReference type="ARBA" id="ARBA00004651"/>
    </source>
</evidence>
<sequence length="637" mass="71111">MLLRRYEMPWRRPIELLSAMVWCGAGLAYVAMTPRHVPLRLGAAMLLICVAFAFRRLRQGLRIIGVRAALSGRAMQVITTKELSHLTTDPDQVVFGFGFEWQPLHSQRLYELAKVDYRDLQISPHILRLLGYVTPAQPEGEIGLPYIHGVEQKEILLTRPLQNFEGGTLIVGTTQSGKGVCLGWLITQAIRRGDVVIILDPKNSKRLKNIVMRACADYREPDRFLWFHPAFPETGARLDFTFNWQKPTEIASRIQSILPPDTAGAFSAFGWDAVNVVTQGMVRLEMRPNLMKLTKYIEGGIEPILELSLERFYEELLGMGWRQEPELARLIDRARRGTIKSPSPIASCELLGFVEYYERFVHESRRDKAIDSQVRVFRHNREHYQKITANLLPILSMLTSGDLGRTLSPDPFDADDERPIMNLEKIERGGHVLLMCLDSLPDPSVASAIGAMCLADLAARSGIRYNLGGYRRISLFVDEVSNVINQPLIEIMNKGAEGGIYTTAAMQTIADLAKRLGNQEAARMALGNLNNLIAFRTKDQPTQEFVNETFGQTPIHNMKVGRNTASDGHLGDFTMVESAQISEEMSELIPTSLLGKLPNLQFFASVSGGRLCKGRFTLLDPGPYAGGEGQEDAGESG</sequence>
<evidence type="ECO:0000313" key="9">
    <source>
        <dbReference type="Proteomes" id="UP000472320"/>
    </source>
</evidence>
<dbReference type="InterPro" id="IPR032689">
    <property type="entry name" value="TraG-D_C"/>
</dbReference>